<evidence type="ECO:0000256" key="8">
    <source>
        <dbReference type="ARBA" id="ARBA00037982"/>
    </source>
</evidence>
<dbReference type="PROSITE" id="PS50011">
    <property type="entry name" value="PROTEIN_KINASE_DOM"/>
    <property type="match status" value="1"/>
</dbReference>
<dbReference type="PROSITE" id="PS00108">
    <property type="entry name" value="PROTEIN_KINASE_ST"/>
    <property type="match status" value="1"/>
</dbReference>
<dbReference type="Gene3D" id="1.10.510.10">
    <property type="entry name" value="Transferase(Phosphotransferase) domain 1"/>
    <property type="match status" value="1"/>
</dbReference>
<keyword evidence="15" id="KW-1185">Reference proteome</keyword>
<protein>
    <recommendedName>
        <fullName evidence="1">non-specific serine/threonine protein kinase</fullName>
        <ecNumber evidence="1">2.7.11.1</ecNumber>
    </recommendedName>
</protein>
<evidence type="ECO:0000256" key="1">
    <source>
        <dbReference type="ARBA" id="ARBA00012513"/>
    </source>
</evidence>
<dbReference type="GO" id="GO:0005634">
    <property type="term" value="C:nucleus"/>
    <property type="evidence" value="ECO:0007669"/>
    <property type="project" value="TreeGrafter"/>
</dbReference>
<name>A0A0F9WAQ2_9MICR</name>
<dbReference type="GO" id="GO:0003743">
    <property type="term" value="F:translation initiation factor activity"/>
    <property type="evidence" value="ECO:0007669"/>
    <property type="project" value="UniProtKB-KW"/>
</dbReference>
<evidence type="ECO:0000256" key="5">
    <source>
        <dbReference type="ARBA" id="ARBA00022777"/>
    </source>
</evidence>
<dbReference type="VEuPathDB" id="MicrosporidiaDB:NCER_100221"/>
<dbReference type="GO" id="GO:0017148">
    <property type="term" value="P:negative regulation of translation"/>
    <property type="evidence" value="ECO:0007669"/>
    <property type="project" value="UniProtKB-KW"/>
</dbReference>
<dbReference type="InterPro" id="IPR050339">
    <property type="entry name" value="CC_SR_Kinase"/>
</dbReference>
<dbReference type="VEuPathDB" id="MicrosporidiaDB:G9O61_00g010690"/>
<dbReference type="PANTHER" id="PTHR11042">
    <property type="entry name" value="EUKARYOTIC TRANSLATION INITIATION FACTOR 2-ALPHA KINASE EIF2-ALPHA KINASE -RELATED"/>
    <property type="match status" value="1"/>
</dbReference>
<dbReference type="EC" id="2.7.11.1" evidence="1"/>
<evidence type="ECO:0000256" key="11">
    <source>
        <dbReference type="PROSITE-ProRule" id="PRU10141"/>
    </source>
</evidence>
<dbReference type="InterPro" id="IPR008271">
    <property type="entry name" value="Ser/Thr_kinase_AS"/>
</dbReference>
<dbReference type="GO" id="GO:0005524">
    <property type="term" value="F:ATP binding"/>
    <property type="evidence" value="ECO:0007669"/>
    <property type="project" value="UniProtKB-UniRule"/>
</dbReference>
<evidence type="ECO:0000256" key="6">
    <source>
        <dbReference type="ARBA" id="ARBA00022840"/>
    </source>
</evidence>
<dbReference type="Pfam" id="PF00069">
    <property type="entry name" value="Pkinase"/>
    <property type="match status" value="1"/>
</dbReference>
<comment type="similarity">
    <text evidence="8">Belongs to the protein kinase superfamily. Ser/Thr protein kinase family. GCN2 subfamily.</text>
</comment>
<proteinExistence type="inferred from homology"/>
<dbReference type="GeneID" id="36320873"/>
<evidence type="ECO:0000313" key="14">
    <source>
        <dbReference type="EMBL" id="KKO74676.1"/>
    </source>
</evidence>
<comment type="catalytic activity">
    <reaction evidence="9">
        <text>L-threonyl-[protein] + ATP = O-phospho-L-threonyl-[protein] + ADP + H(+)</text>
        <dbReference type="Rhea" id="RHEA:46608"/>
        <dbReference type="Rhea" id="RHEA-COMP:11060"/>
        <dbReference type="Rhea" id="RHEA-COMP:11605"/>
        <dbReference type="ChEBI" id="CHEBI:15378"/>
        <dbReference type="ChEBI" id="CHEBI:30013"/>
        <dbReference type="ChEBI" id="CHEBI:30616"/>
        <dbReference type="ChEBI" id="CHEBI:61977"/>
        <dbReference type="ChEBI" id="CHEBI:456216"/>
        <dbReference type="EC" id="2.7.11.1"/>
    </reaction>
    <physiologicalReaction direction="left-to-right" evidence="9">
        <dbReference type="Rhea" id="RHEA:46609"/>
    </physiologicalReaction>
</comment>
<dbReference type="SMART" id="SM00220">
    <property type="entry name" value="S_TKc"/>
    <property type="match status" value="1"/>
</dbReference>
<dbReference type="VEuPathDB" id="MicrosporidiaDB:AAJ76_510009743"/>
<dbReference type="SUPFAM" id="SSF56112">
    <property type="entry name" value="Protein kinase-like (PK-like)"/>
    <property type="match status" value="2"/>
</dbReference>
<dbReference type="GO" id="GO:0005737">
    <property type="term" value="C:cytoplasm"/>
    <property type="evidence" value="ECO:0007669"/>
    <property type="project" value="TreeGrafter"/>
</dbReference>
<dbReference type="Proteomes" id="UP000034350">
    <property type="component" value="Unassembled WGS sequence"/>
</dbReference>
<dbReference type="OMA" id="EMELCDF"/>
<keyword evidence="5 14" id="KW-0418">Kinase</keyword>
<evidence type="ECO:0000256" key="12">
    <source>
        <dbReference type="RuleBase" id="RU000304"/>
    </source>
</evidence>
<comment type="caution">
    <text evidence="14">The sequence shown here is derived from an EMBL/GenBank/DDBJ whole genome shotgun (WGS) entry which is preliminary data.</text>
</comment>
<keyword evidence="2 12" id="KW-0723">Serine/threonine-protein kinase</keyword>
<reference evidence="14 15" key="1">
    <citation type="journal article" date="2015" name="Environ. Microbiol.">
        <title>Genome analyses suggest the presence of polyploidy and recent human-driven expansions in eight global populations of the honeybee pathogen Nosema ceranae.</title>
        <authorList>
            <person name="Pelin A."/>
            <person name="Selman M."/>
            <person name="Aris-Brosou S."/>
            <person name="Farinelli L."/>
            <person name="Corradi N."/>
        </authorList>
    </citation>
    <scope>NUCLEOTIDE SEQUENCE [LARGE SCALE GENOMIC DNA]</scope>
    <source>
        <strain evidence="14 15">PA08 1199</strain>
    </source>
</reference>
<feature type="binding site" evidence="11">
    <location>
        <position position="44"/>
    </location>
    <ligand>
        <name>ATP</name>
        <dbReference type="ChEBI" id="CHEBI:30616"/>
    </ligand>
</feature>
<evidence type="ECO:0000256" key="10">
    <source>
        <dbReference type="ARBA" id="ARBA00048977"/>
    </source>
</evidence>
<organism evidence="14 15">
    <name type="scientific">Vairimorpha ceranae</name>
    <dbReference type="NCBI Taxonomy" id="40302"/>
    <lineage>
        <taxon>Eukaryota</taxon>
        <taxon>Fungi</taxon>
        <taxon>Fungi incertae sedis</taxon>
        <taxon>Microsporidia</taxon>
        <taxon>Nosematidae</taxon>
        <taxon>Vairimorpha</taxon>
    </lineage>
</organism>
<feature type="domain" description="Protein kinase" evidence="13">
    <location>
        <begin position="15"/>
        <end position="457"/>
    </location>
</feature>
<evidence type="ECO:0000313" key="15">
    <source>
        <dbReference type="Proteomes" id="UP000034350"/>
    </source>
</evidence>
<evidence type="ECO:0000256" key="7">
    <source>
        <dbReference type="ARBA" id="ARBA00023193"/>
    </source>
</evidence>
<dbReference type="EMBL" id="JPQZ01000051">
    <property type="protein sequence ID" value="KKO74676.1"/>
    <property type="molecule type" value="Genomic_DNA"/>
</dbReference>
<keyword evidence="14" id="KW-0648">Protein biosynthesis</keyword>
<evidence type="ECO:0000259" key="13">
    <source>
        <dbReference type="PROSITE" id="PS50011"/>
    </source>
</evidence>
<keyword evidence="14" id="KW-0396">Initiation factor</keyword>
<dbReference type="OrthoDB" id="2193870at2759"/>
<keyword evidence="3" id="KW-0808">Transferase</keyword>
<keyword evidence="6 11" id="KW-0067">ATP-binding</keyword>
<dbReference type="AlphaFoldDB" id="A0A0F9WAQ2"/>
<evidence type="ECO:0000256" key="2">
    <source>
        <dbReference type="ARBA" id="ARBA00022527"/>
    </source>
</evidence>
<keyword evidence="7" id="KW-0652">Protein synthesis inhibitor</keyword>
<dbReference type="InterPro" id="IPR000719">
    <property type="entry name" value="Prot_kinase_dom"/>
</dbReference>
<dbReference type="PROSITE" id="PS00107">
    <property type="entry name" value="PROTEIN_KINASE_ATP"/>
    <property type="match status" value="1"/>
</dbReference>
<evidence type="ECO:0000256" key="3">
    <source>
        <dbReference type="ARBA" id="ARBA00022679"/>
    </source>
</evidence>
<comment type="catalytic activity">
    <reaction evidence="10">
        <text>L-seryl-[protein] + ATP = O-phospho-L-seryl-[protein] + ADP + H(+)</text>
        <dbReference type="Rhea" id="RHEA:17989"/>
        <dbReference type="Rhea" id="RHEA-COMP:9863"/>
        <dbReference type="Rhea" id="RHEA-COMP:11604"/>
        <dbReference type="ChEBI" id="CHEBI:15378"/>
        <dbReference type="ChEBI" id="CHEBI:29999"/>
        <dbReference type="ChEBI" id="CHEBI:30616"/>
        <dbReference type="ChEBI" id="CHEBI:83421"/>
        <dbReference type="ChEBI" id="CHEBI:456216"/>
        <dbReference type="EC" id="2.7.11.1"/>
    </reaction>
    <physiologicalReaction direction="left-to-right" evidence="10">
        <dbReference type="Rhea" id="RHEA:17990"/>
    </physiologicalReaction>
</comment>
<accession>A0A0F9WAQ2</accession>
<evidence type="ECO:0000256" key="9">
    <source>
        <dbReference type="ARBA" id="ARBA00048659"/>
    </source>
</evidence>
<dbReference type="RefSeq" id="XP_024330418.1">
    <property type="nucleotide sequence ID" value="XM_024475925.1"/>
</dbReference>
<keyword evidence="4 11" id="KW-0547">Nucleotide-binding</keyword>
<dbReference type="PANTHER" id="PTHR11042:SF160">
    <property type="entry name" value="EUKARYOTIC TRANSLATION INITIATION FACTOR 2-ALPHA KINASE 1"/>
    <property type="match status" value="1"/>
</dbReference>
<dbReference type="InterPro" id="IPR017441">
    <property type="entry name" value="Protein_kinase_ATP_BS"/>
</dbReference>
<evidence type="ECO:0000256" key="4">
    <source>
        <dbReference type="ARBA" id="ARBA00022741"/>
    </source>
</evidence>
<dbReference type="Gene3D" id="3.30.200.20">
    <property type="entry name" value="Phosphorylase Kinase, domain 1"/>
    <property type="match status" value="1"/>
</dbReference>
<dbReference type="InterPro" id="IPR011009">
    <property type="entry name" value="Kinase-like_dom_sf"/>
</dbReference>
<gene>
    <name evidence="14" type="ORF">AAJ76_510009743</name>
</gene>
<dbReference type="GO" id="GO:0004694">
    <property type="term" value="F:eukaryotic translation initiation factor 2alpha kinase activity"/>
    <property type="evidence" value="ECO:0007669"/>
    <property type="project" value="TreeGrafter"/>
</dbReference>
<sequence>MLVLKNELEKYFKKFDVISILGQGSFGTVYNVQDKTTNEQFALKEIHIKFGKVETFMNELLPPGISHRNILYYSPLMISKRPLKLSELKENTNIVKSRSKSAHNINFYEELNADNLENDYSNVTQNAEDIKNIDNYTAKKYEEFSSSDIFNTKVLSNETNQFYPKAIVDSQLNLKKDISNTFMNKITRKNVRPKILQKLTESKRCKNWGVSNSPYVNKKIKRNNCNTESYFLYLKTKLCSFSLRDFIDARNERLFDKSKENYSNIFYKGILNTNVKIPFELYRKSVTGGGNVCKEFSLRIFKYILLGLIFLHSRGISHNDLKSSNIFLDGSDSYVPKIGDFGSKSMCEMHDLDNNFFEATSSYYNCNITNIQCNHSNSSKLFDCRSLIPILIDLIYPFKTHAEMIGTLRIINKTKKIPNYIRRENFKESELILKILTDDNITVQSILTIVNNILGIK</sequence>